<dbReference type="AlphaFoldDB" id="A0A8H7SCD1"/>
<gene>
    <name evidence="2" type="ORF">INT45_002486</name>
</gene>
<dbReference type="Pfam" id="PF12937">
    <property type="entry name" value="F-box-like"/>
    <property type="match status" value="1"/>
</dbReference>
<sequence length="585" mass="67377">MLPLEILEHTASYLPRRDIYYCLMVCREWYFIFLPCLYKTIEISTDANAYDVILEHANESLCYRVHELVLEDGLLSVQEMRTIRKRCVFFNTLHFWWWRPSLLSTLLSMTSPSNHLLELENAMNMNTILFESPVPALTAFGQNRFLTCLKLSCLSWDPPYIFDTANGCNFDGWLSRCLEPMSSLKKLMMHNVLPTLDVRHLAIIHSCCPKLIDLELEGPSRIQYDSSTNNTDNPNGANTIISQLRSLRLVYNGGWSDTASTWLSYIDYCYPNLINLHLENTSEKSSWIILPTTCSPDYLNFSNLQRAQLIRLDINYDIIFKIQNQAPLLYDFSIHGSCIWSSTSFGTIKALDQFDSFVSQLNSNISRLSVTIPEGYHHRLTIFCICENLCDLSLWGSSSNNNNNSNVMCEIIDLPVLLVTCRALRRLRLTHIHLSDELLWNPVQTPIERLELDQVTLTSDVINSIVKYCGKLMSFISKRCYWRKVSAESVIGIHLRLNSRHSHLIQVDDPHIVWATSTYTTIWGQIQVYGLMSDKSNDGVDDNFHSDCYDDSKNKKIDRWLRVASIRNSVSEEKKLSGLTIENIL</sequence>
<dbReference type="OrthoDB" id="2254190at2759"/>
<dbReference type="CDD" id="cd09917">
    <property type="entry name" value="F-box_SF"/>
    <property type="match status" value="1"/>
</dbReference>
<accession>A0A8H7SCD1</accession>
<evidence type="ECO:0000313" key="2">
    <source>
        <dbReference type="EMBL" id="KAG2226020.1"/>
    </source>
</evidence>
<dbReference type="PROSITE" id="PS50181">
    <property type="entry name" value="FBOX"/>
    <property type="match status" value="1"/>
</dbReference>
<proteinExistence type="predicted"/>
<feature type="domain" description="F-box" evidence="1">
    <location>
        <begin position="1"/>
        <end position="41"/>
    </location>
</feature>
<dbReference type="InterPro" id="IPR001810">
    <property type="entry name" value="F-box_dom"/>
</dbReference>
<dbReference type="SUPFAM" id="SSF81383">
    <property type="entry name" value="F-box domain"/>
    <property type="match status" value="1"/>
</dbReference>
<evidence type="ECO:0000313" key="3">
    <source>
        <dbReference type="Proteomes" id="UP000646827"/>
    </source>
</evidence>
<dbReference type="Proteomes" id="UP000646827">
    <property type="component" value="Unassembled WGS sequence"/>
</dbReference>
<dbReference type="Gene3D" id="3.80.10.10">
    <property type="entry name" value="Ribonuclease Inhibitor"/>
    <property type="match status" value="1"/>
</dbReference>
<reference evidence="2 3" key="1">
    <citation type="submission" date="2020-12" db="EMBL/GenBank/DDBJ databases">
        <title>Metabolic potential, ecology and presence of endohyphal bacteria is reflected in genomic diversity of Mucoromycotina.</title>
        <authorList>
            <person name="Muszewska A."/>
            <person name="Okrasinska A."/>
            <person name="Steczkiewicz K."/>
            <person name="Drgas O."/>
            <person name="Orlowska M."/>
            <person name="Perlinska-Lenart U."/>
            <person name="Aleksandrzak-Piekarczyk T."/>
            <person name="Szatraj K."/>
            <person name="Zielenkiewicz U."/>
            <person name="Pilsyk S."/>
            <person name="Malc E."/>
            <person name="Mieczkowski P."/>
            <person name="Kruszewska J.S."/>
            <person name="Biernat P."/>
            <person name="Pawlowska J."/>
        </authorList>
    </citation>
    <scope>NUCLEOTIDE SEQUENCE [LARGE SCALE GENOMIC DNA]</scope>
    <source>
        <strain evidence="2 3">CBS 142.35</strain>
    </source>
</reference>
<dbReference type="InterPro" id="IPR032675">
    <property type="entry name" value="LRR_dom_sf"/>
</dbReference>
<dbReference type="InterPro" id="IPR036047">
    <property type="entry name" value="F-box-like_dom_sf"/>
</dbReference>
<keyword evidence="3" id="KW-1185">Reference proteome</keyword>
<organism evidence="2 3">
    <name type="scientific">Circinella minor</name>
    <dbReference type="NCBI Taxonomy" id="1195481"/>
    <lineage>
        <taxon>Eukaryota</taxon>
        <taxon>Fungi</taxon>
        <taxon>Fungi incertae sedis</taxon>
        <taxon>Mucoromycota</taxon>
        <taxon>Mucoromycotina</taxon>
        <taxon>Mucoromycetes</taxon>
        <taxon>Mucorales</taxon>
        <taxon>Lichtheimiaceae</taxon>
        <taxon>Circinella</taxon>
    </lineage>
</organism>
<evidence type="ECO:0000259" key="1">
    <source>
        <dbReference type="PROSITE" id="PS50181"/>
    </source>
</evidence>
<comment type="caution">
    <text evidence="2">The sequence shown here is derived from an EMBL/GenBank/DDBJ whole genome shotgun (WGS) entry which is preliminary data.</text>
</comment>
<protein>
    <recommendedName>
        <fullName evidence="1">F-box domain-containing protein</fullName>
    </recommendedName>
</protein>
<dbReference type="Gene3D" id="1.20.1280.50">
    <property type="match status" value="1"/>
</dbReference>
<name>A0A8H7SCD1_9FUNG</name>
<dbReference type="EMBL" id="JAEPRB010000021">
    <property type="protein sequence ID" value="KAG2226020.1"/>
    <property type="molecule type" value="Genomic_DNA"/>
</dbReference>